<sequence length="70" mass="7923">MPRPSAQSAQREEVLVDKLRLLDYEQAFCRGREPGRQPMHYLYLASAAPAGGQAEQQGYFADLARHPNTY</sequence>
<organism evidence="1 2">
    <name type="scientific">Elliptochloris bilobata</name>
    <dbReference type="NCBI Taxonomy" id="381761"/>
    <lineage>
        <taxon>Eukaryota</taxon>
        <taxon>Viridiplantae</taxon>
        <taxon>Chlorophyta</taxon>
        <taxon>core chlorophytes</taxon>
        <taxon>Trebouxiophyceae</taxon>
        <taxon>Trebouxiophyceae incertae sedis</taxon>
        <taxon>Elliptochloris clade</taxon>
        <taxon>Elliptochloris</taxon>
    </lineage>
</organism>
<protein>
    <submittedName>
        <fullName evidence="1">Uncharacterized protein</fullName>
    </submittedName>
</protein>
<dbReference type="AlphaFoldDB" id="A0AAW1RK14"/>
<accession>A0AAW1RK14</accession>
<comment type="caution">
    <text evidence="1">The sequence shown here is derived from an EMBL/GenBank/DDBJ whole genome shotgun (WGS) entry which is preliminary data.</text>
</comment>
<evidence type="ECO:0000313" key="2">
    <source>
        <dbReference type="Proteomes" id="UP001445335"/>
    </source>
</evidence>
<evidence type="ECO:0000313" key="1">
    <source>
        <dbReference type="EMBL" id="KAK9833995.1"/>
    </source>
</evidence>
<dbReference type="EMBL" id="JALJOU010000034">
    <property type="protein sequence ID" value="KAK9833995.1"/>
    <property type="molecule type" value="Genomic_DNA"/>
</dbReference>
<dbReference type="Proteomes" id="UP001445335">
    <property type="component" value="Unassembled WGS sequence"/>
</dbReference>
<name>A0AAW1RK14_9CHLO</name>
<gene>
    <name evidence="1" type="ORF">WJX81_001821</name>
</gene>
<proteinExistence type="predicted"/>
<reference evidence="1 2" key="1">
    <citation type="journal article" date="2024" name="Nat. Commun.">
        <title>Phylogenomics reveals the evolutionary origins of lichenization in chlorophyte algae.</title>
        <authorList>
            <person name="Puginier C."/>
            <person name="Libourel C."/>
            <person name="Otte J."/>
            <person name="Skaloud P."/>
            <person name="Haon M."/>
            <person name="Grisel S."/>
            <person name="Petersen M."/>
            <person name="Berrin J.G."/>
            <person name="Delaux P.M."/>
            <person name="Dal Grande F."/>
            <person name="Keller J."/>
        </authorList>
    </citation>
    <scope>NUCLEOTIDE SEQUENCE [LARGE SCALE GENOMIC DNA]</scope>
    <source>
        <strain evidence="1 2">SAG 245.80</strain>
    </source>
</reference>
<keyword evidence="2" id="KW-1185">Reference proteome</keyword>